<reference evidence="2 3" key="1">
    <citation type="submission" date="2017-02" db="EMBL/GenBank/DDBJ databases">
        <title>Complete genome sequences of Mycobacterium kansasii strains isolated from rhesus macaques.</title>
        <authorList>
            <person name="Panda A."/>
            <person name="Nagaraj S."/>
            <person name="Zhao X."/>
            <person name="Tettelin H."/>
            <person name="Detolla L.J."/>
        </authorList>
    </citation>
    <scope>NUCLEOTIDE SEQUENCE [LARGE SCALE GENOMIC DNA]</scope>
    <source>
        <strain evidence="2 3">11-3469</strain>
    </source>
</reference>
<protein>
    <submittedName>
        <fullName evidence="2">Uncharacterized protein</fullName>
    </submittedName>
</protein>
<evidence type="ECO:0000313" key="2">
    <source>
        <dbReference type="EMBL" id="OOK80184.1"/>
    </source>
</evidence>
<evidence type="ECO:0000313" key="4">
    <source>
        <dbReference type="Proteomes" id="UP000516380"/>
    </source>
</evidence>
<reference evidence="1 4" key="2">
    <citation type="submission" date="2020-07" db="EMBL/GenBank/DDBJ databases">
        <title>Mycobacterium kansasii (former subtype) with zoonotic potential isolated from diseased indoor pet cat, Japan.</title>
        <authorList>
            <person name="Fukano H."/>
            <person name="Terazono T."/>
            <person name="Hoshino Y."/>
        </authorList>
    </citation>
    <scope>NUCLEOTIDE SEQUENCE [LARGE SCALE GENOMIC DNA]</scope>
    <source>
        <strain evidence="1 4">Kuro-I</strain>
    </source>
</reference>
<evidence type="ECO:0000313" key="1">
    <source>
        <dbReference type="EMBL" id="BCI84817.1"/>
    </source>
</evidence>
<dbReference type="RefSeq" id="WP_023368658.1">
    <property type="nucleotide sequence ID" value="NZ_BLYZ01000003.1"/>
</dbReference>
<evidence type="ECO:0000313" key="3">
    <source>
        <dbReference type="Proteomes" id="UP000188532"/>
    </source>
</evidence>
<dbReference type="AlphaFoldDB" id="A0A1V3XLU5"/>
<accession>A0A1V3XLU5</accession>
<dbReference type="Proteomes" id="UP000188532">
    <property type="component" value="Unassembled WGS sequence"/>
</dbReference>
<organism evidence="2 3">
    <name type="scientific">Mycobacterium kansasii</name>
    <dbReference type="NCBI Taxonomy" id="1768"/>
    <lineage>
        <taxon>Bacteria</taxon>
        <taxon>Bacillati</taxon>
        <taxon>Actinomycetota</taxon>
        <taxon>Actinomycetes</taxon>
        <taxon>Mycobacteriales</taxon>
        <taxon>Mycobacteriaceae</taxon>
        <taxon>Mycobacterium</taxon>
    </lineage>
</organism>
<dbReference type="STRING" id="1768.B1T50_13165"/>
<proteinExistence type="predicted"/>
<dbReference type="EMBL" id="MVBN01000002">
    <property type="protein sequence ID" value="OOK80184.1"/>
    <property type="molecule type" value="Genomic_DNA"/>
</dbReference>
<dbReference type="Proteomes" id="UP000516380">
    <property type="component" value="Chromosome"/>
</dbReference>
<gene>
    <name evidence="2" type="ORF">BZL29_2008</name>
    <name evidence="1" type="ORF">NIIDMKKI_00230</name>
</gene>
<dbReference type="EMBL" id="AP023343">
    <property type="protein sequence ID" value="BCI84817.1"/>
    <property type="molecule type" value="Genomic_DNA"/>
</dbReference>
<sequence length="80" mass="8843">MTNHPSARAATELIRYAKRTGDDAVSATIRQRRTLADGRRLINVVCPVCDGRHWIPTADTVGRCPRKPGSFVVTTERKPA</sequence>
<dbReference type="GeneID" id="29697273"/>
<name>A0A1V3XLU5_MYCKA</name>
<keyword evidence="4" id="KW-1185">Reference proteome</keyword>